<feature type="region of interest" description="Disordered" evidence="2">
    <location>
        <begin position="662"/>
        <end position="689"/>
    </location>
</feature>
<feature type="compositionally biased region" description="Low complexity" evidence="2">
    <location>
        <begin position="760"/>
        <end position="775"/>
    </location>
</feature>
<keyword evidence="5" id="KW-1185">Reference proteome</keyword>
<dbReference type="Proteomes" id="UP001141552">
    <property type="component" value="Unassembled WGS sequence"/>
</dbReference>
<protein>
    <recommendedName>
        <fullName evidence="3">RING-type domain-containing protein</fullName>
    </recommendedName>
</protein>
<feature type="compositionally biased region" description="Basic and acidic residues" evidence="2">
    <location>
        <begin position="7"/>
        <end position="18"/>
    </location>
</feature>
<feature type="non-terminal residue" evidence="4">
    <location>
        <position position="1"/>
    </location>
</feature>
<accession>A0A9Q0JDZ3</accession>
<name>A0A9Q0JDZ3_9ROSI</name>
<dbReference type="AlphaFoldDB" id="A0A9Q0JDZ3"/>
<proteinExistence type="predicted"/>
<dbReference type="PROSITE" id="PS50089">
    <property type="entry name" value="ZF_RING_2"/>
    <property type="match status" value="1"/>
</dbReference>
<sequence length="852" mass="92667">CRAGLAMEKKKGKQEGEPRSLVCPPQRNTQAEDEGLPPFPSYGPEDIPRLMYLSDRFQDQLDLRGTVNELGSFSSHLTHPNDLKRSRNQGAVAPAMAGVAGDLYMHRGGGETGMSNLTMTSTAVSNRPMIPGEKFLYYHGLMPCTETEILDDIQKMKQVILPSLNTVSDQTAYRNSYNPSPQLTNTAVSNRPMIPGEKFLNNHGLMSCTETEIMNDIQKMKHGIRPNSNTVSDQTAYRNSLNHHPQSVGRMVHQAQNQGRYLGAAQFSKDFPRQVQNAGTASYTMQDVIDFSNLGQHAVGSFSGPAQNTSRFSNQLQNVDGYNDLMHNVDGVSGLAHNMGGFSHQTQNGYRFSGQPQNESSGNSSFHQIPGNHSLGVEIDRNAAFPSIAPNAGFHGIPAQPLPLMNHEQFGLSADGQYVDPGFRPARSMFRTAYQTTSDQLQNPVVGNVCNTSSQPSQFAPFTGADRISQQIRSGPYFRHSEVRAALAAEDGLLSKNTGIQLASPYFRDSEVSAALAADDGLLSKNTGHTSAEDGLLIRNSGMSSAGILVPPQTMLPIQPSIDLHRSLEVTSHRVPKLGKVTQASNIPSANSRKRGRVEHNLSTLIEVHNKATKTNPATSPSFTNVLHQTSISVAPVDQNTSTPDLINTAGKNLFPNALFSPPQMQPDHAGLAQSASSPNPKTALFSPPHAQSTPLLIRPAAPFYPSQAKTTATVPPFSHTGSRPYLPQNARPSTLRPPAPSTLDTVLRAQTTPAAPRTPRISFRPPASPRASPSYIKRQETDKTPQPSGRRCSICKIDLIYKPNRDDQSVNPPPVAVMACHHYYHDECLERITPKEQAQDPPCIACALKQK</sequence>
<dbReference type="Gene3D" id="3.30.40.10">
    <property type="entry name" value="Zinc/RING finger domain, C3HC4 (zinc finger)"/>
    <property type="match status" value="1"/>
</dbReference>
<feature type="region of interest" description="Disordered" evidence="2">
    <location>
        <begin position="708"/>
        <end position="791"/>
    </location>
</feature>
<reference evidence="4" key="1">
    <citation type="submission" date="2022-02" db="EMBL/GenBank/DDBJ databases">
        <authorList>
            <person name="Henning P.M."/>
            <person name="McCubbin A.G."/>
            <person name="Shore J.S."/>
        </authorList>
    </citation>
    <scope>NUCLEOTIDE SEQUENCE</scope>
    <source>
        <strain evidence="4">F60SS</strain>
        <tissue evidence="4">Leaves</tissue>
    </source>
</reference>
<dbReference type="EMBL" id="JAKUCV010003650">
    <property type="protein sequence ID" value="KAJ4838109.1"/>
    <property type="molecule type" value="Genomic_DNA"/>
</dbReference>
<dbReference type="PANTHER" id="PTHR31150:SF19">
    <property type="entry name" value="RING-TYPE DOMAIN-CONTAINING PROTEIN"/>
    <property type="match status" value="1"/>
</dbReference>
<comment type="caution">
    <text evidence="4">The sequence shown here is derived from an EMBL/GenBank/DDBJ whole genome shotgun (WGS) entry which is preliminary data.</text>
</comment>
<keyword evidence="1" id="KW-0862">Zinc</keyword>
<feature type="domain" description="RING-type" evidence="3">
    <location>
        <begin position="793"/>
        <end position="847"/>
    </location>
</feature>
<dbReference type="InterPro" id="IPR001841">
    <property type="entry name" value="Znf_RING"/>
</dbReference>
<evidence type="ECO:0000313" key="5">
    <source>
        <dbReference type="Proteomes" id="UP001141552"/>
    </source>
</evidence>
<feature type="region of interest" description="Disordered" evidence="2">
    <location>
        <begin position="1"/>
        <end position="40"/>
    </location>
</feature>
<feature type="compositionally biased region" description="Polar residues" evidence="2">
    <location>
        <begin position="743"/>
        <end position="754"/>
    </location>
</feature>
<organism evidence="4 5">
    <name type="scientific">Turnera subulata</name>
    <dbReference type="NCBI Taxonomy" id="218843"/>
    <lineage>
        <taxon>Eukaryota</taxon>
        <taxon>Viridiplantae</taxon>
        <taxon>Streptophyta</taxon>
        <taxon>Embryophyta</taxon>
        <taxon>Tracheophyta</taxon>
        <taxon>Spermatophyta</taxon>
        <taxon>Magnoliopsida</taxon>
        <taxon>eudicotyledons</taxon>
        <taxon>Gunneridae</taxon>
        <taxon>Pentapetalae</taxon>
        <taxon>rosids</taxon>
        <taxon>fabids</taxon>
        <taxon>Malpighiales</taxon>
        <taxon>Passifloraceae</taxon>
        <taxon>Turnera</taxon>
    </lineage>
</organism>
<evidence type="ECO:0000256" key="1">
    <source>
        <dbReference type="PROSITE-ProRule" id="PRU00175"/>
    </source>
</evidence>
<dbReference type="SUPFAM" id="SSF57850">
    <property type="entry name" value="RING/U-box"/>
    <property type="match status" value="1"/>
</dbReference>
<evidence type="ECO:0000313" key="4">
    <source>
        <dbReference type="EMBL" id="KAJ4838109.1"/>
    </source>
</evidence>
<dbReference type="OrthoDB" id="1887047at2759"/>
<dbReference type="PANTHER" id="PTHR31150">
    <property type="entry name" value="EXPRESSED PROTEIN"/>
    <property type="match status" value="1"/>
</dbReference>
<dbReference type="GO" id="GO:0008270">
    <property type="term" value="F:zinc ion binding"/>
    <property type="evidence" value="ECO:0007669"/>
    <property type="project" value="UniProtKB-KW"/>
</dbReference>
<evidence type="ECO:0000256" key="2">
    <source>
        <dbReference type="SAM" id="MobiDB-lite"/>
    </source>
</evidence>
<dbReference type="InterPro" id="IPR013083">
    <property type="entry name" value="Znf_RING/FYVE/PHD"/>
</dbReference>
<keyword evidence="1" id="KW-0479">Metal-binding</keyword>
<gene>
    <name evidence="4" type="ORF">Tsubulata_003429</name>
</gene>
<evidence type="ECO:0000259" key="3">
    <source>
        <dbReference type="PROSITE" id="PS50089"/>
    </source>
</evidence>
<reference evidence="4" key="2">
    <citation type="journal article" date="2023" name="Plants (Basel)">
        <title>Annotation of the Turnera subulata (Passifloraceae) Draft Genome Reveals the S-Locus Evolved after the Divergence of Turneroideae from Passifloroideae in a Stepwise Manner.</title>
        <authorList>
            <person name="Henning P.M."/>
            <person name="Roalson E.H."/>
            <person name="Mir W."/>
            <person name="McCubbin A.G."/>
            <person name="Shore J.S."/>
        </authorList>
    </citation>
    <scope>NUCLEOTIDE SEQUENCE</scope>
    <source>
        <strain evidence="4">F60SS</strain>
    </source>
</reference>
<keyword evidence="1" id="KW-0863">Zinc-finger</keyword>